<accession>A0A9P3H107</accession>
<dbReference type="Proteomes" id="UP000827284">
    <property type="component" value="Unassembled WGS sequence"/>
</dbReference>
<reference evidence="2" key="2">
    <citation type="journal article" date="2022" name="Microbiol. Resour. Announc.">
        <title>Whole-Genome Sequence of Entomortierella parvispora E1425, a Mucoromycotan Fungus Associated with Burkholderiaceae-Related Endosymbiotic Bacteria.</title>
        <authorList>
            <person name="Herlambang A."/>
            <person name="Guo Y."/>
            <person name="Takashima Y."/>
            <person name="Narisawa K."/>
            <person name="Ohta H."/>
            <person name="Nishizawa T."/>
        </authorList>
    </citation>
    <scope>NUCLEOTIDE SEQUENCE</scope>
    <source>
        <strain evidence="2">E1425</strain>
    </source>
</reference>
<name>A0A9P3H107_9FUNG</name>
<proteinExistence type="predicted"/>
<reference evidence="2" key="1">
    <citation type="submission" date="2021-11" db="EMBL/GenBank/DDBJ databases">
        <authorList>
            <person name="Herlambang A."/>
            <person name="Guo Y."/>
            <person name="Takashima Y."/>
            <person name="Nishizawa T."/>
        </authorList>
    </citation>
    <scope>NUCLEOTIDE SEQUENCE</scope>
    <source>
        <strain evidence="2">E1425</strain>
    </source>
</reference>
<feature type="domain" description="Arb2-like" evidence="1">
    <location>
        <begin position="68"/>
        <end position="193"/>
    </location>
</feature>
<organism evidence="2 3">
    <name type="scientific">Entomortierella parvispora</name>
    <dbReference type="NCBI Taxonomy" id="205924"/>
    <lineage>
        <taxon>Eukaryota</taxon>
        <taxon>Fungi</taxon>
        <taxon>Fungi incertae sedis</taxon>
        <taxon>Mucoromycota</taxon>
        <taxon>Mortierellomycotina</taxon>
        <taxon>Mortierellomycetes</taxon>
        <taxon>Mortierellales</taxon>
        <taxon>Mortierellaceae</taxon>
        <taxon>Entomortierella</taxon>
    </lineage>
</organism>
<dbReference type="Pfam" id="PF09757">
    <property type="entry name" value="Arb2-like"/>
    <property type="match status" value="1"/>
</dbReference>
<dbReference type="OrthoDB" id="424012at2759"/>
<gene>
    <name evidence="2" type="ORF">EMPS_00073</name>
</gene>
<comment type="caution">
    <text evidence="2">The sequence shown here is derived from an EMBL/GenBank/DDBJ whole genome shotgun (WGS) entry which is preliminary data.</text>
</comment>
<keyword evidence="3" id="KW-1185">Reference proteome</keyword>
<sequence>MGCYRTKAYKAGLVALPIGEPFDASLNLGNVFASPSVESGESSGAALYLFVHDVPEGSENVIPVNSIISKYMSDILGSGSGLIDVAVPSQPTTSAERSRVLQTITTQLKYVWDTYVARAGQKVVLLGVGLGSFAMKSLMESRQDDVKRVVACAFSLQGDIKALPSVGSEFVNWYHENTSVLVPGSHPAITNKKECRGDVMAALPLQPDVQGLNLLREVRPRVFRMVNTKLEGFPVPTRAMNNGHEQERLDSQKDSVRWLEPLVTGDDGGPAFDPFDYDRIAMRMEQRRQARALSLNVPKS</sequence>
<dbReference type="EMBL" id="BQFW01000001">
    <property type="protein sequence ID" value="GJJ67727.1"/>
    <property type="molecule type" value="Genomic_DNA"/>
</dbReference>
<dbReference type="InterPro" id="IPR019154">
    <property type="entry name" value="Arb2-like_domain"/>
</dbReference>
<evidence type="ECO:0000313" key="3">
    <source>
        <dbReference type="Proteomes" id="UP000827284"/>
    </source>
</evidence>
<dbReference type="AlphaFoldDB" id="A0A9P3H107"/>
<evidence type="ECO:0000259" key="1">
    <source>
        <dbReference type="Pfam" id="PF09757"/>
    </source>
</evidence>
<protein>
    <recommendedName>
        <fullName evidence="1">Arb2-like domain-containing protein</fullName>
    </recommendedName>
</protein>
<evidence type="ECO:0000313" key="2">
    <source>
        <dbReference type="EMBL" id="GJJ67727.1"/>
    </source>
</evidence>